<keyword evidence="5" id="KW-1185">Reference proteome</keyword>
<protein>
    <recommendedName>
        <fullName evidence="3">FHA domain-containing protein</fullName>
    </recommendedName>
</protein>
<dbReference type="InterPro" id="IPR008984">
    <property type="entry name" value="SMAD_FHA_dom_sf"/>
</dbReference>
<proteinExistence type="predicted"/>
<name>A0AAW1M9H2_SAPOF</name>
<feature type="coiled-coil region" evidence="1">
    <location>
        <begin position="237"/>
        <end position="308"/>
    </location>
</feature>
<feature type="compositionally biased region" description="Polar residues" evidence="2">
    <location>
        <begin position="776"/>
        <end position="788"/>
    </location>
</feature>
<feature type="region of interest" description="Disordered" evidence="2">
    <location>
        <begin position="652"/>
        <end position="673"/>
    </location>
</feature>
<feature type="compositionally biased region" description="Basic and acidic residues" evidence="2">
    <location>
        <begin position="659"/>
        <end position="673"/>
    </location>
</feature>
<accession>A0AAW1M9H2</accession>
<dbReference type="Proteomes" id="UP001443914">
    <property type="component" value="Unassembled WGS sequence"/>
</dbReference>
<feature type="domain" description="FHA" evidence="3">
    <location>
        <begin position="89"/>
        <end position="151"/>
    </location>
</feature>
<feature type="compositionally biased region" description="Basic and acidic residues" evidence="2">
    <location>
        <begin position="717"/>
        <end position="729"/>
    </location>
</feature>
<feature type="region of interest" description="Disordered" evidence="2">
    <location>
        <begin position="586"/>
        <end position="628"/>
    </location>
</feature>
<dbReference type="SMART" id="SM00240">
    <property type="entry name" value="FHA"/>
    <property type="match status" value="1"/>
</dbReference>
<feature type="region of interest" description="Disordered" evidence="2">
    <location>
        <begin position="1"/>
        <end position="31"/>
    </location>
</feature>
<dbReference type="AlphaFoldDB" id="A0AAW1M9H2"/>
<evidence type="ECO:0000256" key="2">
    <source>
        <dbReference type="SAM" id="MobiDB-lite"/>
    </source>
</evidence>
<dbReference type="SUPFAM" id="SSF49879">
    <property type="entry name" value="SMAD/FHA domain"/>
    <property type="match status" value="1"/>
</dbReference>
<feature type="region of interest" description="Disordered" evidence="2">
    <location>
        <begin position="701"/>
        <end position="896"/>
    </location>
</feature>
<evidence type="ECO:0000313" key="5">
    <source>
        <dbReference type="Proteomes" id="UP001443914"/>
    </source>
</evidence>
<dbReference type="Gene3D" id="2.60.200.20">
    <property type="match status" value="1"/>
</dbReference>
<keyword evidence="1" id="KW-0175">Coiled coil</keyword>
<dbReference type="PANTHER" id="PTHR47458:SF1">
    <property type="entry name" value="SMAD_FHA DOMAIN-CONTAINING PROTEIN"/>
    <property type="match status" value="1"/>
</dbReference>
<evidence type="ECO:0000313" key="4">
    <source>
        <dbReference type="EMBL" id="KAK9742850.1"/>
    </source>
</evidence>
<comment type="caution">
    <text evidence="4">The sequence shown here is derived from an EMBL/GenBank/DDBJ whole genome shotgun (WGS) entry which is preliminary data.</text>
</comment>
<dbReference type="EMBL" id="JBDFQZ010000003">
    <property type="protein sequence ID" value="KAK9742850.1"/>
    <property type="molecule type" value="Genomic_DNA"/>
</dbReference>
<evidence type="ECO:0000256" key="1">
    <source>
        <dbReference type="SAM" id="Coils"/>
    </source>
</evidence>
<feature type="compositionally biased region" description="Basic and acidic residues" evidence="2">
    <location>
        <begin position="608"/>
        <end position="617"/>
    </location>
</feature>
<organism evidence="4 5">
    <name type="scientific">Saponaria officinalis</name>
    <name type="common">Common soapwort</name>
    <name type="synonym">Lychnis saponaria</name>
    <dbReference type="NCBI Taxonomy" id="3572"/>
    <lineage>
        <taxon>Eukaryota</taxon>
        <taxon>Viridiplantae</taxon>
        <taxon>Streptophyta</taxon>
        <taxon>Embryophyta</taxon>
        <taxon>Tracheophyta</taxon>
        <taxon>Spermatophyta</taxon>
        <taxon>Magnoliopsida</taxon>
        <taxon>eudicotyledons</taxon>
        <taxon>Gunneridae</taxon>
        <taxon>Pentapetalae</taxon>
        <taxon>Caryophyllales</taxon>
        <taxon>Caryophyllaceae</taxon>
        <taxon>Caryophylleae</taxon>
        <taxon>Saponaria</taxon>
    </lineage>
</organism>
<feature type="coiled-coil region" evidence="1">
    <location>
        <begin position="333"/>
        <end position="552"/>
    </location>
</feature>
<feature type="compositionally biased region" description="Acidic residues" evidence="2">
    <location>
        <begin position="863"/>
        <end position="896"/>
    </location>
</feature>
<evidence type="ECO:0000259" key="3">
    <source>
        <dbReference type="PROSITE" id="PS50006"/>
    </source>
</evidence>
<dbReference type="PANTHER" id="PTHR47458">
    <property type="entry name" value="SMAD/FHA DOMAIN-CONTAINING PROTEIN"/>
    <property type="match status" value="1"/>
</dbReference>
<reference evidence="4" key="1">
    <citation type="submission" date="2024-03" db="EMBL/GenBank/DDBJ databases">
        <title>WGS assembly of Saponaria officinalis var. Norfolk2.</title>
        <authorList>
            <person name="Jenkins J."/>
            <person name="Shu S."/>
            <person name="Grimwood J."/>
            <person name="Barry K."/>
            <person name="Goodstein D."/>
            <person name="Schmutz J."/>
            <person name="Leebens-Mack J."/>
            <person name="Osbourn A."/>
        </authorList>
    </citation>
    <scope>NUCLEOTIDE SEQUENCE [LARGE SCALE GENOMIC DNA]</scope>
    <source>
        <strain evidence="4">JIC</strain>
    </source>
</reference>
<feature type="compositionally biased region" description="Acidic residues" evidence="2">
    <location>
        <begin position="834"/>
        <end position="851"/>
    </location>
</feature>
<dbReference type="Pfam" id="PF00498">
    <property type="entry name" value="FHA"/>
    <property type="match status" value="1"/>
</dbReference>
<feature type="compositionally biased region" description="Basic and acidic residues" evidence="2">
    <location>
        <begin position="852"/>
        <end position="862"/>
    </location>
</feature>
<dbReference type="PROSITE" id="PS50006">
    <property type="entry name" value="FHA_DOMAIN"/>
    <property type="match status" value="1"/>
</dbReference>
<feature type="compositionally biased region" description="Basic and acidic residues" evidence="2">
    <location>
        <begin position="763"/>
        <end position="772"/>
    </location>
</feature>
<dbReference type="InterPro" id="IPR000253">
    <property type="entry name" value="FHA_dom"/>
</dbReference>
<gene>
    <name evidence="4" type="ORF">RND81_03G200300</name>
</gene>
<sequence>MAAIQKPNLTPANLGDAHIVSQTSSSHPKEEQVKKAMSPKDAIIAVASRVASQSLPCSDPDVWGVLTAISNNARKRSQGINILLTADVHIIGRLVEDVRFQVESTAVSQRHCEISRKRVSKEDVESPSGFCKTAFLKDTSTNGTYLNWERLKRGSPKFEANLRHGDIISFAAPPQHEQAYAFVYREVLSSVQSSDANILKRKAEDFDLENKRLKGIGIGAPDGPISLDDFRSLQRSNAELRKQLESQLVTIDELRNENRVALEHHQNEMKQLRDSVSKPYLDQLDVLNESLETTKNELTEVNKNSAEQKHTIEDLNVRLTAALQSCTEANEIIKSQKASIAEVKIQLDEERDQRKEEREKAASDLKASIQRVQTEAQEELKRASDVAVRREREQQEVINKLQESERESSSLVESLRFKLEETRQKLVLSDNKIRQLEAQVLAEQQASDSRRKRVDELEAGMRMMSRELDKQKQAAREEAWAKVSALELEINAAMRDLEFERRRLKGAREKIMLRETQLRAFYSTTEEIKMLFSKQQEQLKAMQRTLEDEENYGNASFGFSLNAVSGNVDGDAAGLMEGKVYKNKAGPTASAQRFDRGGAETSCDEGSATEKHECDVRSEDDEHTQEAQFPNDDCAVKCGFGSDIDGVGTAPTCEGDADGTERVHDTESPGLDGERNIGLNKSGNLAVDTLPLDFDTNAQETEPEVLRRCGHNPSRSHMTDREEAEKITDDTEPGPIRTEDLLASEVAGSWAVDTNPSVYGDNESPHDPREVDAVMQDSSAQVAESHSSALAKRTHSNDERQALSNMIGILAPDVKDQFGNAVGMGSREKNTEVEVSETDDDDDDDDDDECVEASKDDAREDASESDDETQADDNNEDNGNEMDEDDEDDTQEDSVG</sequence>